<keyword evidence="8" id="KW-1185">Reference proteome</keyword>
<gene>
    <name evidence="5" type="ORF">PCL_04015</name>
    <name evidence="2" type="ORF">Purlil1_3445</name>
    <name evidence="3" type="ORF">VFPBJ_06502</name>
    <name evidence="4" type="ORF">VFPFJ_03048</name>
</gene>
<evidence type="ECO:0000313" key="7">
    <source>
        <dbReference type="Proteomes" id="UP000245956"/>
    </source>
</evidence>
<dbReference type="EMBL" id="LSBH01000005">
    <property type="protein sequence ID" value="OAQ78381.1"/>
    <property type="molecule type" value="Genomic_DNA"/>
</dbReference>
<evidence type="ECO:0000313" key="2">
    <source>
        <dbReference type="EMBL" id="KAK4092192.1"/>
    </source>
</evidence>
<reference evidence="2" key="4">
    <citation type="submission" date="2023-11" db="EMBL/GenBank/DDBJ databases">
        <authorList>
            <person name="Beijen E."/>
            <person name="Ohm R.A."/>
        </authorList>
    </citation>
    <scope>NUCLEOTIDE SEQUENCE</scope>
    <source>
        <strain evidence="2">CBS 150709</strain>
    </source>
</reference>
<organism evidence="4 6">
    <name type="scientific">Purpureocillium lilacinum</name>
    <name type="common">Paecilomyces lilacinus</name>
    <dbReference type="NCBI Taxonomy" id="33203"/>
    <lineage>
        <taxon>Eukaryota</taxon>
        <taxon>Fungi</taxon>
        <taxon>Dikarya</taxon>
        <taxon>Ascomycota</taxon>
        <taxon>Pezizomycotina</taxon>
        <taxon>Sordariomycetes</taxon>
        <taxon>Hypocreomycetidae</taxon>
        <taxon>Hypocreales</taxon>
        <taxon>Ophiocordycipitaceae</taxon>
        <taxon>Purpureocillium</taxon>
    </lineage>
</organism>
<comment type="caution">
    <text evidence="4">The sequence shown here is derived from an EMBL/GenBank/DDBJ whole genome shotgun (WGS) entry which is preliminary data.</text>
</comment>
<dbReference type="Proteomes" id="UP000078340">
    <property type="component" value="Unassembled WGS sequence"/>
</dbReference>
<dbReference type="Proteomes" id="UP000245956">
    <property type="component" value="Unassembled WGS sequence"/>
</dbReference>
<feature type="region of interest" description="Disordered" evidence="1">
    <location>
        <begin position="1"/>
        <end position="27"/>
    </location>
</feature>
<name>A0A179HTS7_PURLI</name>
<dbReference type="OrthoDB" id="5207784at2759"/>
<dbReference type="EMBL" id="LSBI01000002">
    <property type="protein sequence ID" value="OAQ93885.1"/>
    <property type="molecule type" value="Genomic_DNA"/>
</dbReference>
<evidence type="ECO:0000313" key="4">
    <source>
        <dbReference type="EMBL" id="OAQ93885.1"/>
    </source>
</evidence>
<reference evidence="4 6" key="3">
    <citation type="submission" date="2016-02" db="EMBL/GenBank/DDBJ databases">
        <title>Biosynthesis of antibiotic leucinostatins and their inhibition on Phytophthora in bio-control Purpureocillium lilacinum.</title>
        <authorList>
            <person name="Wang G."/>
            <person name="Liu Z."/>
            <person name="Lin R."/>
            <person name="Li E."/>
            <person name="Mao Z."/>
            <person name="Ling J."/>
            <person name="Yin W."/>
            <person name="Xie B."/>
        </authorList>
    </citation>
    <scope>NUCLEOTIDE SEQUENCE [LARGE SCALE GENOMIC DNA]</scope>
    <source>
        <strain evidence="3">PLBJ-1</strain>
        <strain evidence="4">PLFJ-1</strain>
    </source>
</reference>
<dbReference type="Proteomes" id="UP000078240">
    <property type="component" value="Unassembled WGS sequence"/>
</dbReference>
<evidence type="ECO:0000313" key="8">
    <source>
        <dbReference type="Proteomes" id="UP001287286"/>
    </source>
</evidence>
<reference evidence="5" key="1">
    <citation type="submission" date="2015-05" db="EMBL/GenBank/DDBJ databases">
        <authorList>
            <person name="Wang D.B."/>
            <person name="Wang M."/>
        </authorList>
    </citation>
    <scope>NUCLEOTIDE SEQUENCE</scope>
    <source>
        <strain evidence="5">36-1</strain>
    </source>
</reference>
<evidence type="ECO:0000313" key="3">
    <source>
        <dbReference type="EMBL" id="OAQ78381.1"/>
    </source>
</evidence>
<dbReference type="EMBL" id="LCWV01000001">
    <property type="protein sequence ID" value="PWI76821.1"/>
    <property type="molecule type" value="Genomic_DNA"/>
</dbReference>
<accession>A0A179HTS7</accession>
<evidence type="ECO:0000313" key="6">
    <source>
        <dbReference type="Proteomes" id="UP000078340"/>
    </source>
</evidence>
<evidence type="ECO:0000256" key="1">
    <source>
        <dbReference type="SAM" id="MobiDB-lite"/>
    </source>
</evidence>
<dbReference type="Proteomes" id="UP001287286">
    <property type="component" value="Unassembled WGS sequence"/>
</dbReference>
<dbReference type="EMBL" id="JAWRVI010000009">
    <property type="protein sequence ID" value="KAK4092192.1"/>
    <property type="molecule type" value="Genomic_DNA"/>
</dbReference>
<reference evidence="5 7" key="2">
    <citation type="journal article" date="2016" name="Front. Microbiol.">
        <title>Genome and transcriptome sequences reveal the specific parasitism of the nematophagous Purpureocillium lilacinum 36-1.</title>
        <authorList>
            <person name="Xie J."/>
            <person name="Li S."/>
            <person name="Mo C."/>
            <person name="Xiao X."/>
            <person name="Peng D."/>
            <person name="Wang G."/>
            <person name="Xiao Y."/>
        </authorList>
    </citation>
    <scope>NUCLEOTIDE SEQUENCE [LARGE SCALE GENOMIC DNA]</scope>
    <source>
        <strain evidence="5 7">36-1</strain>
    </source>
</reference>
<sequence length="263" mass="29705">MESWDNESTLPPPYEDGSTSQDAARTTARPETLFIAQRFIHAGSPDGPAVYELSHHIDYVTNTDHKVVMQKVTRSLRDSTGTPSIRTRLRPMYDLTHRTIAELPNYSFQAEAQSRLAPPHMGILRVGHSIRSSGRRRYHILRTQWGDDNRLQKSGDVLFEVSQTRSTDKASVLWEWSDGKGGMLARELLGDDGVLSLAVTAEMSCRRRDALAAAWVMRIWWEVAESAPTREGLRSRAKRIMSTTNPDIKNIRRQVLSCFLGGQ</sequence>
<proteinExistence type="predicted"/>
<evidence type="ECO:0000313" key="5">
    <source>
        <dbReference type="EMBL" id="PWI76821.1"/>
    </source>
</evidence>
<protein>
    <submittedName>
        <fullName evidence="4">Uncharacterized protein</fullName>
    </submittedName>
</protein>
<dbReference type="AlphaFoldDB" id="A0A179HTS7"/>
<dbReference type="OMA" id="FPYHAEA"/>
<reference evidence="2 8" key="5">
    <citation type="journal article" date="2024" name="Microbiol. Resour. Announc.">
        <title>Genome annotations for the ascomycete fungi Trichoderma harzianum, Trichoderma aggressivum, and Purpureocillium lilacinum.</title>
        <authorList>
            <person name="Beijen E.P.W."/>
            <person name="Ohm R.A."/>
        </authorList>
    </citation>
    <scope>NUCLEOTIDE SEQUENCE [LARGE SCALE GENOMIC DNA]</scope>
    <source>
        <strain evidence="2 8">CBS 150709</strain>
    </source>
</reference>